<feature type="transmembrane region" description="Helical" evidence="1">
    <location>
        <begin position="147"/>
        <end position="166"/>
    </location>
</feature>
<sequence>MSEDRRSKKTHLADRLREQIYVTFTGLAVIIALQSHAHDLTGQAAATTLSITVFGVLLAAFIAEVITHMIVGSALPDRAEVTHMLRSTVGAVGIVVLPILALVLAAVGVWSVTTALTIASVLLIATLVAVVFLAIRRTAIGPWQQLAVLLALALLGVLVLALEVAAHG</sequence>
<keyword evidence="3" id="KW-1185">Reference proteome</keyword>
<dbReference type="RefSeq" id="WP_083364339.1">
    <property type="nucleotide sequence ID" value="NZ_LT629742.1"/>
</dbReference>
<dbReference type="AlphaFoldDB" id="A0A1H1WDA2"/>
<keyword evidence="1" id="KW-0472">Membrane</keyword>
<dbReference type="Proteomes" id="UP000181956">
    <property type="component" value="Chromosome I"/>
</dbReference>
<feature type="transmembrane region" description="Helical" evidence="1">
    <location>
        <begin position="20"/>
        <end position="37"/>
    </location>
</feature>
<evidence type="ECO:0000313" key="2">
    <source>
        <dbReference type="EMBL" id="SDS94972.1"/>
    </source>
</evidence>
<feature type="transmembrane region" description="Helical" evidence="1">
    <location>
        <begin position="87"/>
        <end position="110"/>
    </location>
</feature>
<keyword evidence="1" id="KW-1133">Transmembrane helix</keyword>
<proteinExistence type="predicted"/>
<evidence type="ECO:0000313" key="3">
    <source>
        <dbReference type="Proteomes" id="UP000181956"/>
    </source>
</evidence>
<reference evidence="3" key="1">
    <citation type="submission" date="2016-10" db="EMBL/GenBank/DDBJ databases">
        <authorList>
            <person name="Varghese N."/>
            <person name="Submissions S."/>
        </authorList>
    </citation>
    <scope>NUCLEOTIDE SEQUENCE [LARGE SCALE GENOMIC DNA]</scope>
    <source>
        <strain evidence="3">DSM 21772</strain>
    </source>
</reference>
<accession>A0A1H1WDA2</accession>
<feature type="transmembrane region" description="Helical" evidence="1">
    <location>
        <begin position="49"/>
        <end position="75"/>
    </location>
</feature>
<organism evidence="2 3">
    <name type="scientific">Microterricola viridarii</name>
    <dbReference type="NCBI Taxonomy" id="412690"/>
    <lineage>
        <taxon>Bacteria</taxon>
        <taxon>Bacillati</taxon>
        <taxon>Actinomycetota</taxon>
        <taxon>Actinomycetes</taxon>
        <taxon>Micrococcales</taxon>
        <taxon>Microbacteriaceae</taxon>
        <taxon>Microterricola</taxon>
    </lineage>
</organism>
<feature type="transmembrane region" description="Helical" evidence="1">
    <location>
        <begin position="116"/>
        <end position="135"/>
    </location>
</feature>
<evidence type="ECO:0000256" key="1">
    <source>
        <dbReference type="SAM" id="Phobius"/>
    </source>
</evidence>
<gene>
    <name evidence="2" type="ORF">SAMN04489834_2501</name>
</gene>
<dbReference type="EMBL" id="LT629742">
    <property type="protein sequence ID" value="SDS94972.1"/>
    <property type="molecule type" value="Genomic_DNA"/>
</dbReference>
<keyword evidence="1" id="KW-0812">Transmembrane</keyword>
<protein>
    <submittedName>
        <fullName evidence="2">Uncharacterized protein</fullName>
    </submittedName>
</protein>
<dbReference type="OrthoDB" id="4775109at2"/>
<name>A0A1H1WDA2_9MICO</name>
<dbReference type="STRING" id="412690.SAMN04489834_2501"/>